<dbReference type="NCBIfam" id="NF002352">
    <property type="entry name" value="PRK01318.1-3"/>
    <property type="match status" value="1"/>
</dbReference>
<comment type="caution">
    <text evidence="16">The sequence shown here is derived from an EMBL/GenBank/DDBJ whole genome shotgun (WGS) entry which is preliminary data.</text>
</comment>
<dbReference type="InterPro" id="IPR047196">
    <property type="entry name" value="YidC_ALB_C"/>
</dbReference>
<evidence type="ECO:0000313" key="17">
    <source>
        <dbReference type="Proteomes" id="UP001165395"/>
    </source>
</evidence>
<comment type="subunit">
    <text evidence="13">Interacts with the Sec translocase complex via SecD. Specifically interacts with transmembrane segments of nascent integral membrane proteins during membrane integration.</text>
</comment>
<keyword evidence="10 13" id="KW-0143">Chaperone</keyword>
<evidence type="ECO:0000256" key="9">
    <source>
        <dbReference type="ARBA" id="ARBA00023136"/>
    </source>
</evidence>
<evidence type="ECO:0000256" key="1">
    <source>
        <dbReference type="ARBA" id="ARBA00004429"/>
    </source>
</evidence>
<dbReference type="NCBIfam" id="TIGR03593">
    <property type="entry name" value="yidC_nterm"/>
    <property type="match status" value="1"/>
</dbReference>
<keyword evidence="17" id="KW-1185">Reference proteome</keyword>
<feature type="transmembrane region" description="Helical" evidence="13">
    <location>
        <begin position="431"/>
        <end position="452"/>
    </location>
</feature>
<feature type="transmembrane region" description="Helical" evidence="13">
    <location>
        <begin position="362"/>
        <end position="382"/>
    </location>
</feature>
<dbReference type="PRINTS" id="PR00701">
    <property type="entry name" value="60KDINNERMP"/>
</dbReference>
<evidence type="ECO:0000313" key="16">
    <source>
        <dbReference type="EMBL" id="MCB6182966.1"/>
    </source>
</evidence>
<evidence type="ECO:0000256" key="3">
    <source>
        <dbReference type="ARBA" id="ARBA00015325"/>
    </source>
</evidence>
<dbReference type="InterPro" id="IPR028055">
    <property type="entry name" value="YidC/Oxa/ALB_C"/>
</dbReference>
<dbReference type="NCBIfam" id="TIGR03592">
    <property type="entry name" value="yidC_oxa1_cterm"/>
    <property type="match status" value="1"/>
</dbReference>
<feature type="domain" description="Membrane insertase YidC N-terminal" evidence="15">
    <location>
        <begin position="66"/>
        <end position="351"/>
    </location>
</feature>
<dbReference type="Proteomes" id="UP001165395">
    <property type="component" value="Unassembled WGS sequence"/>
</dbReference>
<evidence type="ECO:0000256" key="4">
    <source>
        <dbReference type="ARBA" id="ARBA00022448"/>
    </source>
</evidence>
<keyword evidence="9 13" id="KW-0472">Membrane</keyword>
<dbReference type="InterPro" id="IPR038221">
    <property type="entry name" value="YidC_periplasmic_sf"/>
</dbReference>
<keyword evidence="7 13" id="KW-0653">Protein transport</keyword>
<dbReference type="PRINTS" id="PR01900">
    <property type="entry name" value="YIDCPROTEIN"/>
</dbReference>
<dbReference type="CDD" id="cd19961">
    <property type="entry name" value="EcYidC-like_peri"/>
    <property type="match status" value="1"/>
</dbReference>
<dbReference type="HAMAP" id="MF_01810">
    <property type="entry name" value="YidC_type1"/>
    <property type="match status" value="1"/>
</dbReference>
<dbReference type="Pfam" id="PF02096">
    <property type="entry name" value="60KD_IMP"/>
    <property type="match status" value="1"/>
</dbReference>
<dbReference type="PANTHER" id="PTHR12428">
    <property type="entry name" value="OXA1"/>
    <property type="match status" value="1"/>
</dbReference>
<dbReference type="Pfam" id="PF14849">
    <property type="entry name" value="YidC_periplas"/>
    <property type="match status" value="1"/>
</dbReference>
<keyword evidence="5 13" id="KW-1003">Cell membrane</keyword>
<feature type="transmembrane region" description="Helical" evidence="13">
    <location>
        <begin position="504"/>
        <end position="526"/>
    </location>
</feature>
<comment type="similarity">
    <text evidence="2 13">Belongs to the OXA1/ALB3/YidC family. Type 1 subfamily.</text>
</comment>
<proteinExistence type="inferred from homology"/>
<dbReference type="Gene3D" id="2.70.98.90">
    <property type="match status" value="1"/>
</dbReference>
<dbReference type="PANTHER" id="PTHR12428:SF65">
    <property type="entry name" value="CYTOCHROME C OXIDASE ASSEMBLY PROTEIN COX18, MITOCHONDRIAL"/>
    <property type="match status" value="1"/>
</dbReference>
<evidence type="ECO:0000256" key="2">
    <source>
        <dbReference type="ARBA" id="ARBA00010527"/>
    </source>
</evidence>
<dbReference type="EMBL" id="JAJBZT010000002">
    <property type="protein sequence ID" value="MCB6182966.1"/>
    <property type="molecule type" value="Genomic_DNA"/>
</dbReference>
<evidence type="ECO:0000256" key="11">
    <source>
        <dbReference type="ARBA" id="ARBA00033245"/>
    </source>
</evidence>
<dbReference type="RefSeq" id="WP_227179257.1">
    <property type="nucleotide sequence ID" value="NZ_JAJBZT010000002.1"/>
</dbReference>
<evidence type="ECO:0000256" key="5">
    <source>
        <dbReference type="ARBA" id="ARBA00022475"/>
    </source>
</evidence>
<evidence type="ECO:0000256" key="10">
    <source>
        <dbReference type="ARBA" id="ARBA00023186"/>
    </source>
</evidence>
<evidence type="ECO:0000259" key="14">
    <source>
        <dbReference type="Pfam" id="PF02096"/>
    </source>
</evidence>
<evidence type="ECO:0000256" key="7">
    <source>
        <dbReference type="ARBA" id="ARBA00022927"/>
    </source>
</evidence>
<evidence type="ECO:0000259" key="15">
    <source>
        <dbReference type="Pfam" id="PF14849"/>
    </source>
</evidence>
<evidence type="ECO:0000256" key="6">
    <source>
        <dbReference type="ARBA" id="ARBA00022692"/>
    </source>
</evidence>
<name>A0ABS8D4R7_9NEIS</name>
<dbReference type="InterPro" id="IPR001708">
    <property type="entry name" value="YidC/ALB3/OXA1/COX18"/>
</dbReference>
<keyword evidence="6 13" id="KW-0812">Transmembrane</keyword>
<evidence type="ECO:0000256" key="12">
    <source>
        <dbReference type="ARBA" id="ARBA00033342"/>
    </source>
</evidence>
<organism evidence="16 17">
    <name type="scientific">Leeia speluncae</name>
    <dbReference type="NCBI Taxonomy" id="2884804"/>
    <lineage>
        <taxon>Bacteria</taxon>
        <taxon>Pseudomonadati</taxon>
        <taxon>Pseudomonadota</taxon>
        <taxon>Betaproteobacteria</taxon>
        <taxon>Neisseriales</taxon>
        <taxon>Leeiaceae</taxon>
        <taxon>Leeia</taxon>
    </lineage>
</organism>
<evidence type="ECO:0000256" key="13">
    <source>
        <dbReference type="HAMAP-Rule" id="MF_01810"/>
    </source>
</evidence>
<feature type="domain" description="Membrane insertase YidC/Oxa/ALB C-terminal" evidence="14">
    <location>
        <begin position="362"/>
        <end position="540"/>
    </location>
</feature>
<sequence>MEFKRLILFIAISIATLFLWQEYQVKTNPALFAEQPASAEKTSSAPATSSAPVVQPEATTLENGSRIKVKTDLISAEIDTVGGDIRHLELFKHLADNGSKQPFVLMQSTKEATYVAQSGFTNAGFPNHKTHFTAAATNYALAEGQDKLVVKLDAPAENGITVSKLMTFHRGNYAIDVTYQIKNDSGKPITPNAYYRILRDGADPASNMMFSSAFHGAAVYTEQKKYQKVSFSDIDKNKENFVTRCSTGWVGMVQHYFISVWLPPAAKDAASDDCAKNADRTFELKKQSNGLYSMGTIVNLPAVAAGKTQDYTVQLYSGPEDSAAMDKVSPSLTLTKDYGIFRIFADPLFWLLVKLHALVGNWGWAIILLTVLIKAVFYYPSAASYRSMAKMRDIAPRLQSIREKFGDDRQKQHQAMMELYKTEKINPLGGCLPMLIQIPVFMGLYWCLLGAVELRHAPWMFWIQDLSHADPYYILPLIMAVSMWYQTTLNPPPADPMQAKMMKIMPLMFSVFFFFSPSGLVLYWLVNNILSIIQQKVIYKTMGSKK</sequence>
<dbReference type="InterPro" id="IPR019998">
    <property type="entry name" value="Membr_insert_YidC"/>
</dbReference>
<reference evidence="16" key="1">
    <citation type="submission" date="2021-10" db="EMBL/GenBank/DDBJ databases">
        <title>The complete genome sequence of Leeia sp. TBRC 13508.</title>
        <authorList>
            <person name="Charoenyingcharoen P."/>
            <person name="Yukphan P."/>
        </authorList>
    </citation>
    <scope>NUCLEOTIDE SEQUENCE</scope>
    <source>
        <strain evidence="16">TBRC 13508</strain>
    </source>
</reference>
<accession>A0ABS8D4R7</accession>
<dbReference type="CDD" id="cd20070">
    <property type="entry name" value="5TM_YidC_Alb3"/>
    <property type="match status" value="1"/>
</dbReference>
<comment type="subcellular location">
    <subcellularLocation>
        <location evidence="1">Cell inner membrane</location>
        <topology evidence="1">Multi-pass membrane protein</topology>
    </subcellularLocation>
    <subcellularLocation>
        <location evidence="13">Cell membrane</location>
        <topology evidence="13">Multi-pass membrane protein</topology>
    </subcellularLocation>
</comment>
<comment type="function">
    <text evidence="13">Required for the insertion and/or proper folding and/or complex formation of integral membrane proteins into the membrane. Involved in integration of membrane proteins that insert both dependently and independently of the Sec translocase complex, as well as at least some lipoproteins. Aids folding of multispanning membrane proteins.</text>
</comment>
<dbReference type="InterPro" id="IPR028053">
    <property type="entry name" value="Membr_insert_YidC_N"/>
</dbReference>
<evidence type="ECO:0000256" key="8">
    <source>
        <dbReference type="ARBA" id="ARBA00022989"/>
    </source>
</evidence>
<gene>
    <name evidence="13 16" type="primary">yidC</name>
    <name evidence="16" type="ORF">LIN78_05315</name>
</gene>
<keyword evidence="4 13" id="KW-0813">Transport</keyword>
<comment type="caution">
    <text evidence="13">Lacks conserved residue(s) required for the propagation of feature annotation.</text>
</comment>
<protein>
    <recommendedName>
        <fullName evidence="3 13">Membrane protein insertase YidC</fullName>
    </recommendedName>
    <alternativeName>
        <fullName evidence="12 13">Foldase YidC</fullName>
    </alternativeName>
    <alternativeName>
        <fullName evidence="11 13">Membrane integrase YidC</fullName>
    </alternativeName>
    <alternativeName>
        <fullName evidence="13">Membrane protein YidC</fullName>
    </alternativeName>
</protein>
<keyword evidence="8 13" id="KW-1133">Transmembrane helix</keyword>